<dbReference type="Proteomes" id="UP000554482">
    <property type="component" value="Unassembled WGS sequence"/>
</dbReference>
<evidence type="ECO:0000313" key="1">
    <source>
        <dbReference type="EMBL" id="KAF5184068.1"/>
    </source>
</evidence>
<proteinExistence type="predicted"/>
<protein>
    <submittedName>
        <fullName evidence="1">Uncharacterized protein</fullName>
    </submittedName>
</protein>
<comment type="caution">
    <text evidence="1">The sequence shown here is derived from an EMBL/GenBank/DDBJ whole genome shotgun (WGS) entry which is preliminary data.</text>
</comment>
<sequence length="102" mass="11563">MRGSKAILNFPLEINSSEFESTQPIITTTKNNNSRKRSRNVVVDTTEVIKIEEEEQVVMMVKREKLEESVDVVTPHPLTPITWMTAYEGFEGNGVFNVPPLV</sequence>
<keyword evidence="2" id="KW-1185">Reference proteome</keyword>
<accession>A0A7J6VHK2</accession>
<name>A0A7J6VHK2_THATH</name>
<evidence type="ECO:0000313" key="2">
    <source>
        <dbReference type="Proteomes" id="UP000554482"/>
    </source>
</evidence>
<gene>
    <name evidence="1" type="ORF">FRX31_026347</name>
</gene>
<dbReference type="EMBL" id="JABWDY010032603">
    <property type="protein sequence ID" value="KAF5184068.1"/>
    <property type="molecule type" value="Genomic_DNA"/>
</dbReference>
<dbReference type="AlphaFoldDB" id="A0A7J6VHK2"/>
<organism evidence="1 2">
    <name type="scientific">Thalictrum thalictroides</name>
    <name type="common">Rue-anemone</name>
    <name type="synonym">Anemone thalictroides</name>
    <dbReference type="NCBI Taxonomy" id="46969"/>
    <lineage>
        <taxon>Eukaryota</taxon>
        <taxon>Viridiplantae</taxon>
        <taxon>Streptophyta</taxon>
        <taxon>Embryophyta</taxon>
        <taxon>Tracheophyta</taxon>
        <taxon>Spermatophyta</taxon>
        <taxon>Magnoliopsida</taxon>
        <taxon>Ranunculales</taxon>
        <taxon>Ranunculaceae</taxon>
        <taxon>Thalictroideae</taxon>
        <taxon>Thalictrum</taxon>
    </lineage>
</organism>
<reference evidence="1 2" key="1">
    <citation type="submission" date="2020-06" db="EMBL/GenBank/DDBJ databases">
        <title>Transcriptomic and genomic resources for Thalictrum thalictroides and T. hernandezii: Facilitating candidate gene discovery in an emerging model plant lineage.</title>
        <authorList>
            <person name="Arias T."/>
            <person name="Riano-Pachon D.M."/>
            <person name="Di Stilio V.S."/>
        </authorList>
    </citation>
    <scope>NUCLEOTIDE SEQUENCE [LARGE SCALE GENOMIC DNA]</scope>
    <source>
        <strain evidence="2">cv. WT478/WT964</strain>
        <tissue evidence="1">Leaves</tissue>
    </source>
</reference>